<dbReference type="InterPro" id="IPR011055">
    <property type="entry name" value="Dup_hybrid_motif"/>
</dbReference>
<comment type="cofactor">
    <cofactor evidence="1">
        <name>Zn(2+)</name>
        <dbReference type="ChEBI" id="CHEBI:29105"/>
    </cofactor>
</comment>
<dbReference type="Pfam" id="PF19425">
    <property type="entry name" value="Csd3_N2"/>
    <property type="match status" value="1"/>
</dbReference>
<sequence>MRLSLARAELALRQHPRVLSGAALTLLLGSAVTAFGVAPLTPIDTTPVSTRIITEAMAVPDLTPQSLALEAYTLALHRNDVTRAGDTADSLLARLGISDLEAAAFLRRDRTAQRILTGRTGKRVQATSVAGPSGQLQRLVVRGPALDSARALTHFSRVTLTREAGGFSIQEEDVALGVEHRSGAGTIQSSLFAAADQAGLPDSVTIQMAEIFGSDIDFRRELRKGDTFAVVYESLSADGEPLTWGVNTGRVLSARFVNDGHTLDAVWFQDGDQRGGYYSADGKSKARVFLASPLAFSRVSSGFSMRFHPILKQWRAHLGVDYAAPTGTPVRSVGDGTVEFAGTQNGYGNVVIVRHGGEHSTVYAHLSRIGVRAGQKVAQGDTLGGVGSTGWATGPHLHFEFKQGGRQVDPIKVARSSEAVTLGSAALARFRDLASSAQDHLVGALASAGAVAQME</sequence>
<keyword evidence="6" id="KW-0862">Zinc</keyword>
<dbReference type="AlphaFoldDB" id="A0A4Q7LI26"/>
<dbReference type="GO" id="GO:0030313">
    <property type="term" value="C:cell envelope"/>
    <property type="evidence" value="ECO:0007669"/>
    <property type="project" value="UniProtKB-SubCell"/>
</dbReference>
<evidence type="ECO:0000256" key="2">
    <source>
        <dbReference type="ARBA" id="ARBA00004196"/>
    </source>
</evidence>
<dbReference type="CDD" id="cd12797">
    <property type="entry name" value="M23_peptidase"/>
    <property type="match status" value="1"/>
</dbReference>
<proteinExistence type="predicted"/>
<feature type="domain" description="Csd3-like second N-terminal" evidence="9">
    <location>
        <begin position="184"/>
        <end position="304"/>
    </location>
</feature>
<evidence type="ECO:0000256" key="7">
    <source>
        <dbReference type="ARBA" id="ARBA00023049"/>
    </source>
</evidence>
<comment type="caution">
    <text evidence="10">The sequence shown here is derived from an EMBL/GenBank/DDBJ whole genome shotgun (WGS) entry which is preliminary data.</text>
</comment>
<dbReference type="EMBL" id="SGWV01000010">
    <property type="protein sequence ID" value="RZS53108.1"/>
    <property type="molecule type" value="Genomic_DNA"/>
</dbReference>
<dbReference type="PANTHER" id="PTHR21666">
    <property type="entry name" value="PEPTIDASE-RELATED"/>
    <property type="match status" value="1"/>
</dbReference>
<keyword evidence="4" id="KW-0479">Metal-binding</keyword>
<keyword evidence="7" id="KW-0482">Metalloprotease</keyword>
<keyword evidence="5" id="KW-0378">Hydrolase</keyword>
<dbReference type="Pfam" id="PF01551">
    <property type="entry name" value="Peptidase_M23"/>
    <property type="match status" value="1"/>
</dbReference>
<evidence type="ECO:0000256" key="5">
    <source>
        <dbReference type="ARBA" id="ARBA00022801"/>
    </source>
</evidence>
<dbReference type="GO" id="GO:0046872">
    <property type="term" value="F:metal ion binding"/>
    <property type="evidence" value="ECO:0007669"/>
    <property type="project" value="UniProtKB-KW"/>
</dbReference>
<dbReference type="Gene3D" id="3.10.450.350">
    <property type="match status" value="2"/>
</dbReference>
<keyword evidence="11" id="KW-1185">Reference proteome</keyword>
<dbReference type="GO" id="GO:0006508">
    <property type="term" value="P:proteolysis"/>
    <property type="evidence" value="ECO:0007669"/>
    <property type="project" value="UniProtKB-KW"/>
</dbReference>
<feature type="domain" description="M23ase beta-sheet core" evidence="8">
    <location>
        <begin position="316"/>
        <end position="410"/>
    </location>
</feature>
<dbReference type="SUPFAM" id="SSF51261">
    <property type="entry name" value="Duplicated hybrid motif"/>
    <property type="match status" value="1"/>
</dbReference>
<dbReference type="Proteomes" id="UP000293433">
    <property type="component" value="Unassembled WGS sequence"/>
</dbReference>
<dbReference type="Gene3D" id="2.70.70.10">
    <property type="entry name" value="Glucose Permease (Domain IIA)"/>
    <property type="match status" value="1"/>
</dbReference>
<evidence type="ECO:0000256" key="3">
    <source>
        <dbReference type="ARBA" id="ARBA00022670"/>
    </source>
</evidence>
<keyword evidence="3" id="KW-0645">Protease</keyword>
<evidence type="ECO:0000313" key="11">
    <source>
        <dbReference type="Proteomes" id="UP000293433"/>
    </source>
</evidence>
<evidence type="ECO:0000259" key="9">
    <source>
        <dbReference type="Pfam" id="PF19425"/>
    </source>
</evidence>
<organism evidence="10 11">
    <name type="scientific">Sphaerotilus mobilis</name>
    <dbReference type="NCBI Taxonomy" id="47994"/>
    <lineage>
        <taxon>Bacteria</taxon>
        <taxon>Pseudomonadati</taxon>
        <taxon>Pseudomonadota</taxon>
        <taxon>Betaproteobacteria</taxon>
        <taxon>Burkholderiales</taxon>
        <taxon>Sphaerotilaceae</taxon>
        <taxon>Sphaerotilus</taxon>
    </lineage>
</organism>
<name>A0A4Q7LI26_9BURK</name>
<evidence type="ECO:0000256" key="6">
    <source>
        <dbReference type="ARBA" id="ARBA00022833"/>
    </source>
</evidence>
<dbReference type="InterPro" id="IPR016047">
    <property type="entry name" value="M23ase_b-sheet_dom"/>
</dbReference>
<dbReference type="GO" id="GO:0004222">
    <property type="term" value="F:metalloendopeptidase activity"/>
    <property type="evidence" value="ECO:0007669"/>
    <property type="project" value="TreeGrafter"/>
</dbReference>
<accession>A0A4Q7LI26</accession>
<dbReference type="InterPro" id="IPR050570">
    <property type="entry name" value="Cell_wall_metabolism_enzyme"/>
</dbReference>
<gene>
    <name evidence="10" type="ORF">EV685_2731</name>
</gene>
<reference evidence="10 11" key="1">
    <citation type="submission" date="2019-02" db="EMBL/GenBank/DDBJ databases">
        <title>Genomic Encyclopedia of Type Strains, Phase IV (KMG-IV): sequencing the most valuable type-strain genomes for metagenomic binning, comparative biology and taxonomic classification.</title>
        <authorList>
            <person name="Goeker M."/>
        </authorList>
    </citation>
    <scope>NUCLEOTIDE SEQUENCE [LARGE SCALE GENOMIC DNA]</scope>
    <source>
        <strain evidence="10 11">DSM 10617</strain>
    </source>
</reference>
<dbReference type="InterPro" id="IPR045834">
    <property type="entry name" value="Csd3_N2"/>
</dbReference>
<evidence type="ECO:0000259" key="8">
    <source>
        <dbReference type="Pfam" id="PF01551"/>
    </source>
</evidence>
<comment type="subcellular location">
    <subcellularLocation>
        <location evidence="2">Cell envelope</location>
    </subcellularLocation>
</comment>
<evidence type="ECO:0000256" key="1">
    <source>
        <dbReference type="ARBA" id="ARBA00001947"/>
    </source>
</evidence>
<dbReference type="PANTHER" id="PTHR21666:SF288">
    <property type="entry name" value="CELL DIVISION PROTEIN YTFB"/>
    <property type="match status" value="1"/>
</dbReference>
<evidence type="ECO:0000256" key="4">
    <source>
        <dbReference type="ARBA" id="ARBA00022723"/>
    </source>
</evidence>
<evidence type="ECO:0000313" key="10">
    <source>
        <dbReference type="EMBL" id="RZS53108.1"/>
    </source>
</evidence>
<protein>
    <submittedName>
        <fullName evidence="10">Peptidase M23-like protein</fullName>
    </submittedName>
</protein>